<dbReference type="Gene3D" id="2.30.130.10">
    <property type="entry name" value="PUA domain"/>
    <property type="match status" value="1"/>
</dbReference>
<dbReference type="InterPro" id="IPR055359">
    <property type="entry name" value="Nip7_N_euk"/>
</dbReference>
<evidence type="ECO:0000313" key="8">
    <source>
        <dbReference type="EMBL" id="EHY64939.1"/>
    </source>
</evidence>
<dbReference type="InterPro" id="IPR005155">
    <property type="entry name" value="UPF0113_PUA"/>
</dbReference>
<reference evidence="9 10" key="3">
    <citation type="journal article" date="2014" name="Genome Announc.">
        <title>Genome Sequence of the Microsporidian Species Nematocida sp1 Strain ERTm6 (ATCC PRA-372).</title>
        <authorList>
            <person name="Bakowski M.A."/>
            <person name="Priest M."/>
            <person name="Young S."/>
            <person name="Cuomo C.A."/>
            <person name="Troemel E.R."/>
        </authorList>
    </citation>
    <scope>NUCLEOTIDE SEQUENCE [LARGE SCALE GENOMIC DNA]</scope>
    <source>
        <strain evidence="9 10">ERTm6</strain>
    </source>
</reference>
<comment type="function">
    <text evidence="6">Required for proper 27S pre-rRNA processing and 60S ribosome subunit assembly.</text>
</comment>
<accession>A0A086J0L4</accession>
<comment type="similarity">
    <text evidence="2 6">Belongs to the NIP7 family.</text>
</comment>
<dbReference type="InterPro" id="IPR036974">
    <property type="entry name" value="PUA_sf"/>
</dbReference>
<evidence type="ECO:0000256" key="6">
    <source>
        <dbReference type="PIRNR" id="PIRNR017190"/>
    </source>
</evidence>
<evidence type="ECO:0000256" key="4">
    <source>
        <dbReference type="ARBA" id="ARBA00022884"/>
    </source>
</evidence>
<dbReference type="Gene3D" id="3.10.450.220">
    <property type="match status" value="1"/>
</dbReference>
<dbReference type="PIRSF" id="PIRSF017190">
    <property type="entry name" value="Rbsml_synth_fac_NIP7"/>
    <property type="match status" value="1"/>
</dbReference>
<feature type="domain" description="PUA" evidence="7">
    <location>
        <begin position="92"/>
        <end position="168"/>
    </location>
</feature>
<dbReference type="GO" id="GO:0003723">
    <property type="term" value="F:RNA binding"/>
    <property type="evidence" value="ECO:0007669"/>
    <property type="project" value="UniProtKB-KW"/>
</dbReference>
<dbReference type="CDD" id="cd21151">
    <property type="entry name" value="PUA_Nip7-like"/>
    <property type="match status" value="1"/>
</dbReference>
<reference evidence="9" key="2">
    <citation type="submission" date="2012-10" db="EMBL/GenBank/DDBJ databases">
        <authorList>
            <consortium name="The Broad Institute Genome Sequencing Platform"/>
            <consortium name="The Broad Institute Genome Sequencing Center for Infectious Disease"/>
            <person name="Cuomo C."/>
            <person name="Troemel E."/>
            <person name="Walker B."/>
            <person name="Young S.K."/>
            <person name="Zeng Q."/>
            <person name="Gargeya S."/>
            <person name="Fitzgerald M."/>
            <person name="Haas B."/>
            <person name="Abouelleil A."/>
            <person name="Alvarado L."/>
            <person name="Arachchi H.M."/>
            <person name="Berlin A.M."/>
            <person name="Chapman S.B."/>
            <person name="Goldberg J."/>
            <person name="Griggs A."/>
            <person name="Gujja S."/>
            <person name="Hansen M."/>
            <person name="Howarth C."/>
            <person name="Imamovic A."/>
            <person name="Larimer J."/>
            <person name="McCowan C."/>
            <person name="Murphy C."/>
            <person name="Neiman D."/>
            <person name="Pearson M."/>
            <person name="Priest M."/>
            <person name="Roberts A."/>
            <person name="Saif S."/>
            <person name="Shea T."/>
            <person name="Sisk P."/>
            <person name="Sykes S."/>
            <person name="Wortman J."/>
            <person name="Nusbaum C."/>
            <person name="Birren B."/>
        </authorList>
    </citation>
    <scope>NUCLEOTIDE SEQUENCE</scope>
    <source>
        <strain evidence="9">ERTm6</strain>
    </source>
</reference>
<keyword evidence="4 6" id="KW-0694">RNA-binding</keyword>
<dbReference type="Proteomes" id="UP000054524">
    <property type="component" value="Unassembled WGS sequence"/>
</dbReference>
<dbReference type="InterPro" id="IPR040598">
    <property type="entry name" value="NIP7_N"/>
</dbReference>
<dbReference type="EMBL" id="JH604637">
    <property type="protein sequence ID" value="EHY64939.1"/>
    <property type="molecule type" value="Genomic_DNA"/>
</dbReference>
<protein>
    <recommendedName>
        <fullName evidence="6">60S ribosome subunit biogenesis protein NIP7</fullName>
    </recommendedName>
</protein>
<keyword evidence="5 6" id="KW-0539">Nucleus</keyword>
<reference evidence="8" key="1">
    <citation type="submission" date="2011-03" db="EMBL/GenBank/DDBJ databases">
        <title>The Genome Sequence of Nematocida sp1 strain ERTm2.</title>
        <authorList>
            <consortium name="The Broad Institute Genome Sequencing Platform"/>
            <consortium name="The Broad Institute Genome Sequencing Center for Infectious Disease"/>
            <person name="Cuomo C."/>
            <person name="Troemel E."/>
            <person name="Young S.K."/>
            <person name="Zeng Q."/>
            <person name="Gargeya S."/>
            <person name="Fitzgerald M."/>
            <person name="Haas B."/>
            <person name="Abouelleil A."/>
            <person name="Alvarado L."/>
            <person name="Arachchi H.M."/>
            <person name="Berlin A."/>
            <person name="Brown A."/>
            <person name="Chapman S.B."/>
            <person name="Chen Z."/>
            <person name="Dunbar C."/>
            <person name="Freedman E."/>
            <person name="Gearin G."/>
            <person name="Gellesch M."/>
            <person name="Goldberg J."/>
            <person name="Griggs A."/>
            <person name="Gujja S."/>
            <person name="Heilman E.R."/>
            <person name="Heiman D."/>
            <person name="Howarth C."/>
            <person name="Larson L."/>
            <person name="Lui A."/>
            <person name="MacDonald P.J.P."/>
            <person name="Mehta T."/>
            <person name="Montmayeur A."/>
            <person name="Murphy C."/>
            <person name="Neiman D."/>
            <person name="Pearson M."/>
            <person name="Priest M."/>
            <person name="Roberts A."/>
            <person name="Saif S."/>
            <person name="Shea T."/>
            <person name="Shenoy N."/>
            <person name="Sisk P."/>
            <person name="Stolte C."/>
            <person name="Sykes S."/>
            <person name="White J."/>
            <person name="Yandava C."/>
            <person name="Wortman J."/>
            <person name="Nusbaum C."/>
            <person name="Birren B."/>
        </authorList>
    </citation>
    <scope>NUCLEOTIDE SEQUENCE</scope>
    <source>
        <strain evidence="8">ERTm2</strain>
    </source>
</reference>
<dbReference type="InterPro" id="IPR002478">
    <property type="entry name" value="PUA"/>
</dbReference>
<dbReference type="PROSITE" id="PS50890">
    <property type="entry name" value="PUA"/>
    <property type="match status" value="1"/>
</dbReference>
<keyword evidence="3 6" id="KW-0690">Ribosome biogenesis</keyword>
<dbReference type="HOGENOM" id="CLU_097217_0_0_1"/>
<dbReference type="GO" id="GO:0005730">
    <property type="term" value="C:nucleolus"/>
    <property type="evidence" value="ECO:0007669"/>
    <property type="project" value="UniProtKB-SubCell"/>
</dbReference>
<evidence type="ECO:0000256" key="5">
    <source>
        <dbReference type="ARBA" id="ARBA00023242"/>
    </source>
</evidence>
<comment type="subcellular location">
    <subcellularLocation>
        <location evidence="1">Nucleus</location>
        <location evidence="1">Nucleolus</location>
    </subcellularLocation>
</comment>
<evidence type="ECO:0000256" key="3">
    <source>
        <dbReference type="ARBA" id="ARBA00022517"/>
    </source>
</evidence>
<dbReference type="InterPro" id="IPR016686">
    <property type="entry name" value="Ribosomal_synth_fac_NIP7"/>
</dbReference>
<dbReference type="GO" id="GO:0042255">
    <property type="term" value="P:ribosome assembly"/>
    <property type="evidence" value="ECO:0007669"/>
    <property type="project" value="InterPro"/>
</dbReference>
<evidence type="ECO:0000313" key="10">
    <source>
        <dbReference type="Proteomes" id="UP000054524"/>
    </source>
</evidence>
<dbReference type="EMBL" id="AKIJ01000004">
    <property type="protein sequence ID" value="KFG25682.1"/>
    <property type="molecule type" value="Genomic_DNA"/>
</dbReference>
<sequence>MRPLKEEEFDKVEKKLRQFMGNNLASFLNPLHELIYHKQKVYYVKKDLLKKASIIANDNILCIGTCIGRFTKSEFFRIRITALHMLMMYASCKVKVKQSAEMNVLYGNHVQRAHLCGVAPDTKKHSGVVLTTSSSVPIGFGIMTKSGNEILAGDRTAIVVVRHGDAGEYLRGEDTLM</sequence>
<dbReference type="SMART" id="SM00359">
    <property type="entry name" value="PUA"/>
    <property type="match status" value="1"/>
</dbReference>
<keyword evidence="10" id="KW-1185">Reference proteome</keyword>
<dbReference type="Pfam" id="PF17833">
    <property type="entry name" value="pre-PUA_NIP7"/>
    <property type="match status" value="1"/>
</dbReference>
<dbReference type="InterPro" id="IPR015947">
    <property type="entry name" value="PUA-like_sf"/>
</dbReference>
<dbReference type="SUPFAM" id="SSF88802">
    <property type="entry name" value="Pre-PUA domain"/>
    <property type="match status" value="1"/>
</dbReference>
<dbReference type="Proteomes" id="UP000005622">
    <property type="component" value="Unassembled WGS sequence"/>
</dbReference>
<dbReference type="Pfam" id="PF03657">
    <property type="entry name" value="UPF0113"/>
    <property type="match status" value="1"/>
</dbReference>
<name>H8ZEH4_NEMA1</name>
<evidence type="ECO:0000259" key="7">
    <source>
        <dbReference type="SMART" id="SM00359"/>
    </source>
</evidence>
<evidence type="ECO:0000313" key="9">
    <source>
        <dbReference type="EMBL" id="KFG25682.1"/>
    </source>
</evidence>
<organism evidence="8">
    <name type="scientific">Nematocida ausubeli (strain ATCC PRA-371 / ERTm2)</name>
    <name type="common">Nematode killer fungus</name>
    <dbReference type="NCBI Taxonomy" id="1913371"/>
    <lineage>
        <taxon>Eukaryota</taxon>
        <taxon>Fungi</taxon>
        <taxon>Fungi incertae sedis</taxon>
        <taxon>Microsporidia</taxon>
        <taxon>Nematocida</taxon>
    </lineage>
</organism>
<gene>
    <name evidence="8" type="ORF">NERG_01995</name>
    <name evidence="9" type="ORF">NESG_01661</name>
</gene>
<evidence type="ECO:0000256" key="2">
    <source>
        <dbReference type="ARBA" id="ARBA00009895"/>
    </source>
</evidence>
<accession>H8ZEH4</accession>
<dbReference type="CDD" id="cd21146">
    <property type="entry name" value="Nip7_N_euk"/>
    <property type="match status" value="1"/>
</dbReference>
<comment type="subunit">
    <text evidence="6">Interacts with pre-ribosome complex.</text>
</comment>
<evidence type="ECO:0000256" key="1">
    <source>
        <dbReference type="ARBA" id="ARBA00004604"/>
    </source>
</evidence>
<dbReference type="STRING" id="944018.H8ZEH4"/>
<dbReference type="OrthoDB" id="27490at2759"/>
<dbReference type="AlphaFoldDB" id="H8ZEH4"/>
<proteinExistence type="inferred from homology"/>
<dbReference type="SUPFAM" id="SSF88697">
    <property type="entry name" value="PUA domain-like"/>
    <property type="match status" value="1"/>
</dbReference>